<reference evidence="2 3" key="1">
    <citation type="submission" date="2020-02" db="EMBL/GenBank/DDBJ databases">
        <title>Genome assembly of a novel Clostridium senegalense strain.</title>
        <authorList>
            <person name="Gupta T.B."/>
            <person name="Jauregui R."/>
            <person name="Maclean P."/>
            <person name="Nawarathana A."/>
            <person name="Brightwell G."/>
        </authorList>
    </citation>
    <scope>NUCLEOTIDE SEQUENCE [LARGE SCALE GENOMIC DNA]</scope>
    <source>
        <strain evidence="2 3">AGRFS4</strain>
    </source>
</reference>
<dbReference type="PANTHER" id="PTHR33734">
    <property type="entry name" value="LYSM DOMAIN-CONTAINING GPI-ANCHORED PROTEIN 2"/>
    <property type="match status" value="1"/>
</dbReference>
<dbReference type="PROSITE" id="PS51782">
    <property type="entry name" value="LYSM"/>
    <property type="match status" value="1"/>
</dbReference>
<dbReference type="Proteomes" id="UP000481872">
    <property type="component" value="Unassembled WGS sequence"/>
</dbReference>
<protein>
    <submittedName>
        <fullName evidence="2">DUF3794 domain-containing protein</fullName>
    </submittedName>
</protein>
<organism evidence="2 3">
    <name type="scientific">Clostridium senegalense</name>
    <dbReference type="NCBI Taxonomy" id="1465809"/>
    <lineage>
        <taxon>Bacteria</taxon>
        <taxon>Bacillati</taxon>
        <taxon>Bacillota</taxon>
        <taxon>Clostridia</taxon>
        <taxon>Eubacteriales</taxon>
        <taxon>Clostridiaceae</taxon>
        <taxon>Clostridium</taxon>
    </lineage>
</organism>
<dbReference type="EMBL" id="JAAGPU010000004">
    <property type="protein sequence ID" value="NEU04059.1"/>
    <property type="molecule type" value="Genomic_DNA"/>
</dbReference>
<sequence length="520" mass="58735">MDLNLVKDNIDYEQSIGENSQDVVIKEEYVIPDTLPDVSDVLMLNAKPLVVNKEVMNGKVLVEFEVDFNILYMNKEEDNTEAHAVNYTTKISTNVDADGATADMNCDSNVDIEHIQCIIVNERKICIQGVANIVCNVIKKNTFEIVKDVESDGDLQFLKQPMILDKVIGSFEGEMIGKTELKIDMDRPEIGKIIKYFITLGKKEVRLYDGGIHLECVANLQVLYKGKNSKEIICISENVPITKELENDKIKNGMEHNTDFSVHSFEYDIKEDDMGENRILDIEFLVKTITHVMAKEEIEMIEDGYCPTKMIKMDKEEFNINVIQGQNQIETLAKGDIEISDDMPKPSKVIMTTADVNITDKKLMDDKILVEGVLKADVLYSTGDDKEYLACASDEIPFSTTIDIDGAKIDMDCICKLNLEMLESSIEAGNVCVRAIIKGYGIVSYPIKQKFLVEMDVIEGEIPQKKASVTIYVVQKGDNLWKICKRYYTTKEKILNINGIENEKDIKPMDKLIIPGRAVI</sequence>
<dbReference type="Pfam" id="PF01476">
    <property type="entry name" value="LysM"/>
    <property type="match status" value="1"/>
</dbReference>
<dbReference type="RefSeq" id="WP_199869294.1">
    <property type="nucleotide sequence ID" value="NZ_JAAGPU010000004.1"/>
</dbReference>
<dbReference type="Pfam" id="PF12673">
    <property type="entry name" value="SipL"/>
    <property type="match status" value="3"/>
</dbReference>
<dbReference type="CDD" id="cd00118">
    <property type="entry name" value="LysM"/>
    <property type="match status" value="1"/>
</dbReference>
<proteinExistence type="predicted"/>
<dbReference type="SUPFAM" id="SSF54106">
    <property type="entry name" value="LysM domain"/>
    <property type="match status" value="1"/>
</dbReference>
<dbReference type="GO" id="GO:0008932">
    <property type="term" value="F:lytic endotransglycosylase activity"/>
    <property type="evidence" value="ECO:0007669"/>
    <property type="project" value="TreeGrafter"/>
</dbReference>
<gene>
    <name evidence="2" type="ORF">G3M99_04150</name>
</gene>
<dbReference type="InterPro" id="IPR018392">
    <property type="entry name" value="LysM"/>
</dbReference>
<dbReference type="InterPro" id="IPR024300">
    <property type="entry name" value="SipL_SPOCS_dom"/>
</dbReference>
<dbReference type="InterPro" id="IPR036779">
    <property type="entry name" value="LysM_dom_sf"/>
</dbReference>
<accession>A0A6M0H0E6</accession>
<evidence type="ECO:0000313" key="2">
    <source>
        <dbReference type="EMBL" id="NEU04059.1"/>
    </source>
</evidence>
<evidence type="ECO:0000259" key="1">
    <source>
        <dbReference type="PROSITE" id="PS51782"/>
    </source>
</evidence>
<dbReference type="PANTHER" id="PTHR33734:SF22">
    <property type="entry name" value="MEMBRANE-BOUND LYTIC MUREIN TRANSGLYCOSYLASE D"/>
    <property type="match status" value="1"/>
</dbReference>
<dbReference type="Gene3D" id="3.10.350.10">
    <property type="entry name" value="LysM domain"/>
    <property type="match status" value="1"/>
</dbReference>
<evidence type="ECO:0000313" key="3">
    <source>
        <dbReference type="Proteomes" id="UP000481872"/>
    </source>
</evidence>
<comment type="caution">
    <text evidence="2">The sequence shown here is derived from an EMBL/GenBank/DDBJ whole genome shotgun (WGS) entry which is preliminary data.</text>
</comment>
<dbReference type="SMART" id="SM00257">
    <property type="entry name" value="LysM"/>
    <property type="match status" value="1"/>
</dbReference>
<name>A0A6M0H0E6_9CLOT</name>
<feature type="domain" description="LysM" evidence="1">
    <location>
        <begin position="470"/>
        <end position="514"/>
    </location>
</feature>
<keyword evidence="3" id="KW-1185">Reference proteome</keyword>
<dbReference type="AlphaFoldDB" id="A0A6M0H0E6"/>